<dbReference type="EMBL" id="VXIV02002238">
    <property type="protein sequence ID" value="KAF6026629.1"/>
    <property type="molecule type" value="Genomic_DNA"/>
</dbReference>
<evidence type="ECO:0000313" key="2">
    <source>
        <dbReference type="Proteomes" id="UP000593567"/>
    </source>
</evidence>
<accession>A0A7J7JJV8</accession>
<dbReference type="Proteomes" id="UP000593567">
    <property type="component" value="Unassembled WGS sequence"/>
</dbReference>
<keyword evidence="2" id="KW-1185">Reference proteome</keyword>
<sequence>MGLLRQEKKKKPKYYNYSYFTTQQGFSLTTNTTLHEYIKKRTQECRVDSTYWIPNETRETTTTSKSRRLNRLLQNAPLWNTTPYATI</sequence>
<organism evidence="1 2">
    <name type="scientific">Bugula neritina</name>
    <name type="common">Brown bryozoan</name>
    <name type="synonym">Sertularia neritina</name>
    <dbReference type="NCBI Taxonomy" id="10212"/>
    <lineage>
        <taxon>Eukaryota</taxon>
        <taxon>Metazoa</taxon>
        <taxon>Spiralia</taxon>
        <taxon>Lophotrochozoa</taxon>
        <taxon>Bryozoa</taxon>
        <taxon>Gymnolaemata</taxon>
        <taxon>Cheilostomatida</taxon>
        <taxon>Flustrina</taxon>
        <taxon>Buguloidea</taxon>
        <taxon>Bugulidae</taxon>
        <taxon>Bugula</taxon>
    </lineage>
</organism>
<dbReference type="AlphaFoldDB" id="A0A7J7JJV8"/>
<gene>
    <name evidence="1" type="ORF">EB796_015056</name>
</gene>
<evidence type="ECO:0000313" key="1">
    <source>
        <dbReference type="EMBL" id="KAF6026629.1"/>
    </source>
</evidence>
<proteinExistence type="predicted"/>
<comment type="caution">
    <text evidence="1">The sequence shown here is derived from an EMBL/GenBank/DDBJ whole genome shotgun (WGS) entry which is preliminary data.</text>
</comment>
<protein>
    <submittedName>
        <fullName evidence="1">Uncharacterized protein</fullName>
    </submittedName>
</protein>
<reference evidence="1" key="1">
    <citation type="submission" date="2020-06" db="EMBL/GenBank/DDBJ databases">
        <title>Draft genome of Bugula neritina, a colonial animal packing powerful symbionts and potential medicines.</title>
        <authorList>
            <person name="Rayko M."/>
        </authorList>
    </citation>
    <scope>NUCLEOTIDE SEQUENCE [LARGE SCALE GENOMIC DNA]</scope>
    <source>
        <strain evidence="1">Kwan_BN1</strain>
    </source>
</reference>
<name>A0A7J7JJV8_BUGNE</name>